<evidence type="ECO:0000256" key="11">
    <source>
        <dbReference type="SAM" id="Phobius"/>
    </source>
</evidence>
<dbReference type="GO" id="GO:0005524">
    <property type="term" value="F:ATP binding"/>
    <property type="evidence" value="ECO:0007669"/>
    <property type="project" value="UniProtKB-KW"/>
</dbReference>
<dbReference type="InterPro" id="IPR008271">
    <property type="entry name" value="Ser/Thr_kinase_AS"/>
</dbReference>
<dbReference type="GeneID" id="106156562"/>
<feature type="compositionally biased region" description="Polar residues" evidence="10">
    <location>
        <begin position="511"/>
        <end position="520"/>
    </location>
</feature>
<dbReference type="STRING" id="7574.A0A1S3HMR9"/>
<dbReference type="KEGG" id="lak:106156562"/>
<dbReference type="Gene3D" id="1.10.510.10">
    <property type="entry name" value="Transferase(Phosphotransferase) domain 1"/>
    <property type="match status" value="1"/>
</dbReference>
<comment type="catalytic activity">
    <reaction evidence="9">
        <text>L-seryl-[protein] + ATP = O-phospho-L-seryl-[protein] + ADP + H(+)</text>
        <dbReference type="Rhea" id="RHEA:17989"/>
        <dbReference type="Rhea" id="RHEA-COMP:9863"/>
        <dbReference type="Rhea" id="RHEA-COMP:11604"/>
        <dbReference type="ChEBI" id="CHEBI:15378"/>
        <dbReference type="ChEBI" id="CHEBI:29999"/>
        <dbReference type="ChEBI" id="CHEBI:30616"/>
        <dbReference type="ChEBI" id="CHEBI:83421"/>
        <dbReference type="ChEBI" id="CHEBI:456216"/>
        <dbReference type="EC" id="2.7.11.1"/>
    </reaction>
</comment>
<feature type="region of interest" description="Disordered" evidence="10">
    <location>
        <begin position="165"/>
        <end position="201"/>
    </location>
</feature>
<dbReference type="SUPFAM" id="SSF56112">
    <property type="entry name" value="Protein kinase-like (PK-like)"/>
    <property type="match status" value="1"/>
</dbReference>
<dbReference type="PROSITE" id="PS00108">
    <property type="entry name" value="PROTEIN_KINASE_ST"/>
    <property type="match status" value="1"/>
</dbReference>
<dbReference type="InterPro" id="IPR051131">
    <property type="entry name" value="NEK_Ser/Thr_kinase_NIMA"/>
</dbReference>
<evidence type="ECO:0000313" key="13">
    <source>
        <dbReference type="Proteomes" id="UP000085678"/>
    </source>
</evidence>
<evidence type="ECO:0000256" key="8">
    <source>
        <dbReference type="ARBA" id="ARBA00047899"/>
    </source>
</evidence>
<dbReference type="PANTHER" id="PTHR44899:SF3">
    <property type="entry name" value="SERINE_THREONINE-PROTEIN KINASE NEK1"/>
    <property type="match status" value="1"/>
</dbReference>
<keyword evidence="11" id="KW-1133">Transmembrane helix</keyword>
<feature type="domain" description="Protein kinase" evidence="12">
    <location>
        <begin position="188"/>
        <end position="449"/>
    </location>
</feature>
<proteinExistence type="inferred from homology"/>
<organism evidence="13 14">
    <name type="scientific">Lingula anatina</name>
    <name type="common">Brachiopod</name>
    <name type="synonym">Lingula unguis</name>
    <dbReference type="NCBI Taxonomy" id="7574"/>
    <lineage>
        <taxon>Eukaryota</taxon>
        <taxon>Metazoa</taxon>
        <taxon>Spiralia</taxon>
        <taxon>Lophotrochozoa</taxon>
        <taxon>Brachiopoda</taxon>
        <taxon>Linguliformea</taxon>
        <taxon>Lingulata</taxon>
        <taxon>Lingulida</taxon>
        <taxon>Linguloidea</taxon>
        <taxon>Lingulidae</taxon>
        <taxon>Lingula</taxon>
    </lineage>
</organism>
<evidence type="ECO:0000256" key="9">
    <source>
        <dbReference type="ARBA" id="ARBA00048679"/>
    </source>
</evidence>
<evidence type="ECO:0000256" key="6">
    <source>
        <dbReference type="ARBA" id="ARBA00022777"/>
    </source>
</evidence>
<dbReference type="InterPro" id="IPR011009">
    <property type="entry name" value="Kinase-like_dom_sf"/>
</dbReference>
<gene>
    <name evidence="14" type="primary">LOC106156562</name>
</gene>
<evidence type="ECO:0000256" key="7">
    <source>
        <dbReference type="ARBA" id="ARBA00022840"/>
    </source>
</evidence>
<evidence type="ECO:0000256" key="3">
    <source>
        <dbReference type="ARBA" id="ARBA00022527"/>
    </source>
</evidence>
<keyword evidence="3" id="KW-0723">Serine/threonine-protein kinase</keyword>
<dbReference type="RefSeq" id="XP_013387307.1">
    <property type="nucleotide sequence ID" value="XM_013531853.2"/>
</dbReference>
<feature type="region of interest" description="Disordered" evidence="10">
    <location>
        <begin position="478"/>
        <end position="536"/>
    </location>
</feature>
<feature type="compositionally biased region" description="Acidic residues" evidence="10">
    <location>
        <begin position="565"/>
        <end position="579"/>
    </location>
</feature>
<comment type="catalytic activity">
    <reaction evidence="8">
        <text>L-threonyl-[protein] + ATP = O-phospho-L-threonyl-[protein] + ADP + H(+)</text>
        <dbReference type="Rhea" id="RHEA:46608"/>
        <dbReference type="Rhea" id="RHEA-COMP:11060"/>
        <dbReference type="Rhea" id="RHEA-COMP:11605"/>
        <dbReference type="ChEBI" id="CHEBI:15378"/>
        <dbReference type="ChEBI" id="CHEBI:30013"/>
        <dbReference type="ChEBI" id="CHEBI:30616"/>
        <dbReference type="ChEBI" id="CHEBI:61977"/>
        <dbReference type="ChEBI" id="CHEBI:456216"/>
        <dbReference type="EC" id="2.7.11.1"/>
    </reaction>
</comment>
<evidence type="ECO:0000313" key="14">
    <source>
        <dbReference type="RefSeq" id="XP_013387307.1"/>
    </source>
</evidence>
<keyword evidence="13" id="KW-1185">Reference proteome</keyword>
<dbReference type="SMART" id="SM00220">
    <property type="entry name" value="S_TKc"/>
    <property type="match status" value="1"/>
</dbReference>
<keyword evidence="11" id="KW-0472">Membrane</keyword>
<comment type="similarity">
    <text evidence="1">Belongs to the protein kinase superfamily. NEK Ser/Thr protein kinase family. NIMA subfamily.</text>
</comment>
<keyword evidence="5" id="KW-0547">Nucleotide-binding</keyword>
<evidence type="ECO:0000259" key="12">
    <source>
        <dbReference type="PROSITE" id="PS50011"/>
    </source>
</evidence>
<dbReference type="InParanoid" id="A0A1S3HMR9"/>
<evidence type="ECO:0000256" key="4">
    <source>
        <dbReference type="ARBA" id="ARBA00022679"/>
    </source>
</evidence>
<feature type="compositionally biased region" description="Low complexity" evidence="10">
    <location>
        <begin position="174"/>
        <end position="187"/>
    </location>
</feature>
<keyword evidence="6 14" id="KW-0418">Kinase</keyword>
<sequence length="725" mass="81335">MTDMIKATGNVRFLMARMQVHTLDVNMQLLTSILFGLLLVPALVVIEAASHCSRYYLEGSNEALKFQEDKVFKYYYLLDPQSTGDPSRPSYKREFLYRDIFVFFLEGKGQWLVGKTLGGNNAGIYVTDTAQEPHLVTNTWKYYNGTDFVKDPSLKFTCVAESSTTSNAPRRDTSTTTSVPQPQTVVPASNQSRQNSTSNGTVRELEEKIAAMRTATIAAAVIPSVLLIIVCAVVGLCYWRILAELKHPHIVSYHDSFFDEKEEYLYIVQDYCDGGTLDDKIKAAAVTQSFFPEKDIMHWFIQIAMAVQHMHSKKILHRDLKSQNVFLTKKGVVKLGDFGISKMMDNTLDMAMTCVGTPCYLSPELCQDIPYSSKSDIWALGCLLYEMCALAPAFDAYNLVSLFYKIVRGEYADVPDIYSDAFKDLVKTILNKSPEERPSASAILNLHFVKEHLSEFIEEKEYLLQQKIIKDTSLQFSKGASSRPKSSPLNRSLSVEPTPAKEGPRLRRQRPSTAHPDTTNSSSCDSSYVKSSGDSNDFSVDVLSDVNKDSEIVEEVLPDVKTSNEGEESDYSDDFDEEAVNSASDVEEAYKQILSNMDEIPEELPEVEDSENSDSAQEDDYDDDFEDYMEGDLDNLLASAKEANELPAGSDEMIVDEHGDGSSSCRHFIREHCMQALGKNKFEEVKNFCEMEGIDEEGFGPKFEHIVGSNHMETCYLLSEILADK</sequence>
<dbReference type="OrthoDB" id="248923at2759"/>
<keyword evidence="11" id="KW-0812">Transmembrane</keyword>
<dbReference type="AlphaFoldDB" id="A0A1S3HMR9"/>
<protein>
    <recommendedName>
        <fullName evidence="2">non-specific serine/threonine protein kinase</fullName>
        <ecNumber evidence="2">2.7.11.1</ecNumber>
    </recommendedName>
</protein>
<dbReference type="GO" id="GO:0004674">
    <property type="term" value="F:protein serine/threonine kinase activity"/>
    <property type="evidence" value="ECO:0007669"/>
    <property type="project" value="UniProtKB-KW"/>
</dbReference>
<dbReference type="FunFam" id="1.10.510.10:FF:000172">
    <property type="entry name" value="serine/threonine-protein kinase Nek1 isoform X1"/>
    <property type="match status" value="1"/>
</dbReference>
<keyword evidence="4" id="KW-0808">Transferase</keyword>
<dbReference type="PANTHER" id="PTHR44899">
    <property type="entry name" value="CAMK FAMILY PROTEIN KINASE"/>
    <property type="match status" value="1"/>
</dbReference>
<evidence type="ECO:0000256" key="5">
    <source>
        <dbReference type="ARBA" id="ARBA00022741"/>
    </source>
</evidence>
<name>A0A1S3HMR9_LINAN</name>
<reference evidence="14" key="1">
    <citation type="submission" date="2025-08" db="UniProtKB">
        <authorList>
            <consortium name="RefSeq"/>
        </authorList>
    </citation>
    <scope>IDENTIFICATION</scope>
    <source>
        <tissue evidence="14">Gonads</tissue>
    </source>
</reference>
<dbReference type="Proteomes" id="UP000085678">
    <property type="component" value="Unplaced"/>
</dbReference>
<keyword evidence="7" id="KW-0067">ATP-binding</keyword>
<evidence type="ECO:0000256" key="1">
    <source>
        <dbReference type="ARBA" id="ARBA00010886"/>
    </source>
</evidence>
<dbReference type="Pfam" id="PF00069">
    <property type="entry name" value="Pkinase"/>
    <property type="match status" value="1"/>
</dbReference>
<dbReference type="CDD" id="cd08215">
    <property type="entry name" value="STKc_Nek"/>
    <property type="match status" value="1"/>
</dbReference>
<feature type="transmembrane region" description="Helical" evidence="11">
    <location>
        <begin position="217"/>
        <end position="239"/>
    </location>
</feature>
<accession>A0A1S3HMR9</accession>
<feature type="compositionally biased region" description="Low complexity" evidence="10">
    <location>
        <begin position="521"/>
        <end position="536"/>
    </location>
</feature>
<evidence type="ECO:0000256" key="10">
    <source>
        <dbReference type="SAM" id="MobiDB-lite"/>
    </source>
</evidence>
<evidence type="ECO:0000256" key="2">
    <source>
        <dbReference type="ARBA" id="ARBA00012513"/>
    </source>
</evidence>
<dbReference type="EC" id="2.7.11.1" evidence="2"/>
<feature type="region of interest" description="Disordered" evidence="10">
    <location>
        <begin position="550"/>
        <end position="584"/>
    </location>
</feature>
<dbReference type="PROSITE" id="PS50011">
    <property type="entry name" value="PROTEIN_KINASE_DOM"/>
    <property type="match status" value="1"/>
</dbReference>
<feature type="compositionally biased region" description="Polar residues" evidence="10">
    <location>
        <begin position="478"/>
        <end position="495"/>
    </location>
</feature>
<feature type="compositionally biased region" description="Polar residues" evidence="10">
    <location>
        <begin position="188"/>
        <end position="201"/>
    </location>
</feature>
<dbReference type="InterPro" id="IPR000719">
    <property type="entry name" value="Prot_kinase_dom"/>
</dbReference>